<gene>
    <name evidence="1" type="ORF">UFOVP600_38</name>
</gene>
<dbReference type="EMBL" id="LR796560">
    <property type="protein sequence ID" value="CAB4151894.1"/>
    <property type="molecule type" value="Genomic_DNA"/>
</dbReference>
<name>A0A6J5MYF1_9CAUD</name>
<evidence type="ECO:0000313" key="1">
    <source>
        <dbReference type="EMBL" id="CAB4151894.1"/>
    </source>
</evidence>
<protein>
    <submittedName>
        <fullName evidence="1">Uncharacterized protein</fullName>
    </submittedName>
</protein>
<organism evidence="1">
    <name type="scientific">uncultured Caudovirales phage</name>
    <dbReference type="NCBI Taxonomy" id="2100421"/>
    <lineage>
        <taxon>Viruses</taxon>
        <taxon>Duplodnaviria</taxon>
        <taxon>Heunggongvirae</taxon>
        <taxon>Uroviricota</taxon>
        <taxon>Caudoviricetes</taxon>
        <taxon>Peduoviridae</taxon>
        <taxon>Maltschvirus</taxon>
        <taxon>Maltschvirus maltsch</taxon>
    </lineage>
</organism>
<sequence>MKIEELRIGNLVLFENEIQEISSIHSDNTIRLRKYKNEKCHGCYKLDSFKIKPILLTKELLLNNGFEFSIDTFYLKGFSIWFTETYTLINDEYVDCMGFFYELRERGMMDKQIKHIHQLQNLYFSLTNKELTISNLGS</sequence>
<proteinExistence type="predicted"/>
<accession>A0A6J5MYF1</accession>
<reference evidence="1" key="1">
    <citation type="submission" date="2020-04" db="EMBL/GenBank/DDBJ databases">
        <authorList>
            <person name="Chiriac C."/>
            <person name="Salcher M."/>
            <person name="Ghai R."/>
            <person name="Kavagutti S V."/>
        </authorList>
    </citation>
    <scope>NUCLEOTIDE SEQUENCE</scope>
</reference>